<evidence type="ECO:0000256" key="5">
    <source>
        <dbReference type="SAM" id="Phobius"/>
    </source>
</evidence>
<dbReference type="Gene3D" id="1.20.1250.20">
    <property type="entry name" value="MFS general substrate transporter like domains"/>
    <property type="match status" value="1"/>
</dbReference>
<dbReference type="PANTHER" id="PTHR42718">
    <property type="entry name" value="MAJOR FACILITATOR SUPERFAMILY MULTIDRUG TRANSPORTER MFSC"/>
    <property type="match status" value="1"/>
</dbReference>
<gene>
    <name evidence="7" type="ORF">GCM10022236_30910</name>
</gene>
<feature type="transmembrane region" description="Helical" evidence="5">
    <location>
        <begin position="319"/>
        <end position="341"/>
    </location>
</feature>
<dbReference type="InterPro" id="IPR020846">
    <property type="entry name" value="MFS_dom"/>
</dbReference>
<evidence type="ECO:0000313" key="7">
    <source>
        <dbReference type="EMBL" id="GAA3626474.1"/>
    </source>
</evidence>
<feature type="transmembrane region" description="Helical" evidence="5">
    <location>
        <begin position="217"/>
        <end position="235"/>
    </location>
</feature>
<evidence type="ECO:0000256" key="4">
    <source>
        <dbReference type="ARBA" id="ARBA00023136"/>
    </source>
</evidence>
<feature type="transmembrane region" description="Helical" evidence="5">
    <location>
        <begin position="449"/>
        <end position="470"/>
    </location>
</feature>
<feature type="transmembrane region" description="Helical" evidence="5">
    <location>
        <begin position="117"/>
        <end position="138"/>
    </location>
</feature>
<dbReference type="InterPro" id="IPR036259">
    <property type="entry name" value="MFS_trans_sf"/>
</dbReference>
<feature type="transmembrane region" description="Helical" evidence="5">
    <location>
        <begin position="283"/>
        <end position="307"/>
    </location>
</feature>
<dbReference type="InterPro" id="IPR011701">
    <property type="entry name" value="MFS"/>
</dbReference>
<feature type="transmembrane region" description="Helical" evidence="5">
    <location>
        <begin position="150"/>
        <end position="172"/>
    </location>
</feature>
<dbReference type="CDD" id="cd17321">
    <property type="entry name" value="MFS_MMR_MDR_like"/>
    <property type="match status" value="1"/>
</dbReference>
<evidence type="ECO:0000259" key="6">
    <source>
        <dbReference type="PROSITE" id="PS50850"/>
    </source>
</evidence>
<evidence type="ECO:0000256" key="2">
    <source>
        <dbReference type="ARBA" id="ARBA00022692"/>
    </source>
</evidence>
<organism evidence="7 8">
    <name type="scientific">Microlunatus ginsengisoli</name>
    <dbReference type="NCBI Taxonomy" id="363863"/>
    <lineage>
        <taxon>Bacteria</taxon>
        <taxon>Bacillati</taxon>
        <taxon>Actinomycetota</taxon>
        <taxon>Actinomycetes</taxon>
        <taxon>Propionibacteriales</taxon>
        <taxon>Propionibacteriaceae</taxon>
        <taxon>Microlunatus</taxon>
    </lineage>
</organism>
<dbReference type="RefSeq" id="WP_344806117.1">
    <property type="nucleotide sequence ID" value="NZ_BAABAB010000022.1"/>
</dbReference>
<dbReference type="PROSITE" id="PS50850">
    <property type="entry name" value="MFS"/>
    <property type="match status" value="1"/>
</dbReference>
<sequence length="477" mass="49493">MTDTHLAGTAGTAAPDSRPYRWRWAVLAVILAAEIMDLLDSTIVNLAATPIARDLGGGASTVQWVVGAYTLAFAVALVIGGRLGDKFGRKNLFVLGAAGFTVASLICATAQEPTVLIVARAVQGLLGAVLIPQGFGIMKQVFPPQDLGKAFASFGPVIGLSAIAGPLLGGVLVDADLFGLGWRIIFLINVPIGIATVIAAVVLIPRSDRRPELRFDPLGLVLFAAAALLLIYPLIEGHELGWPWWTYASMAVALILFGVFAWHERHSAAPLIEPTLLTNRSYVGGLGLILLGFAAMIGFSLVFNVYAQAALGYSPLTTAFAGCAYAVGMALAAGLGSAALVPRFGRRVLVLGYAVMALGALGMVATVRLTGLTAHPWQFLPAGFVFGVGGGLAIVPVFSVILAGVQDHEVGSASGLLNAVQQLGGTIGVAVSGTLFFQLLPSRGPVDAMQITTLVAAAFLIGCLGLVRLLPRRARPE</sequence>
<dbReference type="EMBL" id="BAABAB010000022">
    <property type="protein sequence ID" value="GAA3626474.1"/>
    <property type="molecule type" value="Genomic_DNA"/>
</dbReference>
<evidence type="ECO:0000256" key="1">
    <source>
        <dbReference type="ARBA" id="ARBA00004651"/>
    </source>
</evidence>
<dbReference type="Pfam" id="PF07690">
    <property type="entry name" value="MFS_1"/>
    <property type="match status" value="1"/>
</dbReference>
<feature type="domain" description="Major facilitator superfamily (MFS) profile" evidence="6">
    <location>
        <begin position="26"/>
        <end position="474"/>
    </location>
</feature>
<reference evidence="8" key="1">
    <citation type="journal article" date="2019" name="Int. J. Syst. Evol. Microbiol.">
        <title>The Global Catalogue of Microorganisms (GCM) 10K type strain sequencing project: providing services to taxonomists for standard genome sequencing and annotation.</title>
        <authorList>
            <consortium name="The Broad Institute Genomics Platform"/>
            <consortium name="The Broad Institute Genome Sequencing Center for Infectious Disease"/>
            <person name="Wu L."/>
            <person name="Ma J."/>
        </authorList>
    </citation>
    <scope>NUCLEOTIDE SEQUENCE [LARGE SCALE GENOMIC DNA]</scope>
    <source>
        <strain evidence="8">JCM 16929</strain>
    </source>
</reference>
<proteinExistence type="predicted"/>
<keyword evidence="8" id="KW-1185">Reference proteome</keyword>
<dbReference type="Proteomes" id="UP001501490">
    <property type="component" value="Unassembled WGS sequence"/>
</dbReference>
<evidence type="ECO:0000256" key="3">
    <source>
        <dbReference type="ARBA" id="ARBA00022989"/>
    </source>
</evidence>
<dbReference type="Gene3D" id="1.20.1720.10">
    <property type="entry name" value="Multidrug resistance protein D"/>
    <property type="match status" value="1"/>
</dbReference>
<feature type="transmembrane region" description="Helical" evidence="5">
    <location>
        <begin position="61"/>
        <end position="80"/>
    </location>
</feature>
<feature type="transmembrane region" description="Helical" evidence="5">
    <location>
        <begin position="184"/>
        <end position="205"/>
    </location>
</feature>
<feature type="transmembrane region" description="Helical" evidence="5">
    <location>
        <begin position="348"/>
        <end position="367"/>
    </location>
</feature>
<dbReference type="SUPFAM" id="SSF103473">
    <property type="entry name" value="MFS general substrate transporter"/>
    <property type="match status" value="2"/>
</dbReference>
<keyword evidence="4 5" id="KW-0472">Membrane</keyword>
<dbReference type="PANTHER" id="PTHR42718:SF39">
    <property type="entry name" value="ACTINORHODIN TRANSPORTER-RELATED"/>
    <property type="match status" value="1"/>
</dbReference>
<feature type="transmembrane region" description="Helical" evidence="5">
    <location>
        <begin position="92"/>
        <end position="111"/>
    </location>
</feature>
<comment type="caution">
    <text evidence="7">The sequence shown here is derived from an EMBL/GenBank/DDBJ whole genome shotgun (WGS) entry which is preliminary data.</text>
</comment>
<evidence type="ECO:0000313" key="8">
    <source>
        <dbReference type="Proteomes" id="UP001501490"/>
    </source>
</evidence>
<protein>
    <submittedName>
        <fullName evidence="7">MFS transporter</fullName>
    </submittedName>
</protein>
<name>A0ABP7A7M7_9ACTN</name>
<feature type="transmembrane region" description="Helical" evidence="5">
    <location>
        <begin position="24"/>
        <end position="49"/>
    </location>
</feature>
<feature type="transmembrane region" description="Helical" evidence="5">
    <location>
        <begin position="415"/>
        <end position="437"/>
    </location>
</feature>
<accession>A0ABP7A7M7</accession>
<feature type="transmembrane region" description="Helical" evidence="5">
    <location>
        <begin position="241"/>
        <end position="262"/>
    </location>
</feature>
<keyword evidence="2 5" id="KW-0812">Transmembrane</keyword>
<feature type="transmembrane region" description="Helical" evidence="5">
    <location>
        <begin position="379"/>
        <end position="403"/>
    </location>
</feature>
<keyword evidence="3 5" id="KW-1133">Transmembrane helix</keyword>
<comment type="subcellular location">
    <subcellularLocation>
        <location evidence="1">Cell membrane</location>
        <topology evidence="1">Multi-pass membrane protein</topology>
    </subcellularLocation>
</comment>